<dbReference type="EMBL" id="JBDPGJ010000001">
    <property type="protein sequence ID" value="MEX0405052.1"/>
    <property type="molecule type" value="Genomic_DNA"/>
</dbReference>
<proteinExistence type="predicted"/>
<name>A0ABV3SE81_9HYPH</name>
<organism evidence="1 2">
    <name type="scientific">Aquibium pacificus</name>
    <dbReference type="NCBI Taxonomy" id="3153579"/>
    <lineage>
        <taxon>Bacteria</taxon>
        <taxon>Pseudomonadati</taxon>
        <taxon>Pseudomonadota</taxon>
        <taxon>Alphaproteobacteria</taxon>
        <taxon>Hyphomicrobiales</taxon>
        <taxon>Phyllobacteriaceae</taxon>
        <taxon>Aquibium</taxon>
    </lineage>
</organism>
<comment type="caution">
    <text evidence="1">The sequence shown here is derived from an EMBL/GenBank/DDBJ whole genome shotgun (WGS) entry which is preliminary data.</text>
</comment>
<reference evidence="1 2" key="1">
    <citation type="submission" date="2024-05" db="EMBL/GenBank/DDBJ databases">
        <authorList>
            <person name="Jiang F."/>
        </authorList>
    </citation>
    <scope>NUCLEOTIDE SEQUENCE [LARGE SCALE GENOMIC DNA]</scope>
    <source>
        <strain evidence="1 2">LZ166</strain>
    </source>
</reference>
<keyword evidence="2" id="KW-1185">Reference proteome</keyword>
<gene>
    <name evidence="1" type="ORF">ABGN05_05175</name>
</gene>
<evidence type="ECO:0000313" key="2">
    <source>
        <dbReference type="Proteomes" id="UP001556692"/>
    </source>
</evidence>
<sequence>MPKVICETEDFPYGSAINGWSEPTLTWDEVLWAAITVGRPNRHAVVQHGVPSMYEAIFRWSLIRMALEQRGVGGTRFWRTAALKTLDPTEKGAVSYFLGMTFCKAMAAKRLNTPWLIHLDVFRPQLDPVLRGRSRPDLVGKELGANIWHAFESKGRASPPNNGAKAKAKQQAERLVSINGISCSLHVGAITFFKNDAVQFYWVDPSPDEKREIRVPFNENAWRAYYFPAWQAINSALSDGSGADSAVFSAFLPELDIKVALHPVVASHLANEAWGEAQRVAEERREEMAAEGYRPDGLMVRAGDSWLRRFDEGVDIDG</sequence>
<dbReference type="Proteomes" id="UP001556692">
    <property type="component" value="Unassembled WGS sequence"/>
</dbReference>
<accession>A0ABV3SE81</accession>
<dbReference type="RefSeq" id="WP_367952907.1">
    <property type="nucleotide sequence ID" value="NZ_JBDPGJ010000001.1"/>
</dbReference>
<protein>
    <submittedName>
        <fullName evidence="1">Uncharacterized protein</fullName>
    </submittedName>
</protein>
<evidence type="ECO:0000313" key="1">
    <source>
        <dbReference type="EMBL" id="MEX0405052.1"/>
    </source>
</evidence>